<dbReference type="InterPro" id="IPR036513">
    <property type="entry name" value="STAS_dom_sf"/>
</dbReference>
<organism evidence="1 2">
    <name type="scientific">Actinomycetospora rhizophila</name>
    <dbReference type="NCBI Taxonomy" id="1416876"/>
    <lineage>
        <taxon>Bacteria</taxon>
        <taxon>Bacillati</taxon>
        <taxon>Actinomycetota</taxon>
        <taxon>Actinomycetes</taxon>
        <taxon>Pseudonocardiales</taxon>
        <taxon>Pseudonocardiaceae</taxon>
        <taxon>Actinomycetospora</taxon>
    </lineage>
</organism>
<dbReference type="EMBL" id="JBHSKG010000003">
    <property type="protein sequence ID" value="MFC5138337.1"/>
    <property type="molecule type" value="Genomic_DNA"/>
</dbReference>
<dbReference type="RefSeq" id="WP_378020543.1">
    <property type="nucleotide sequence ID" value="NZ_JBHSKG010000003.1"/>
</dbReference>
<dbReference type="InterPro" id="IPR038396">
    <property type="entry name" value="SpoIIAA-like_sf"/>
</dbReference>
<evidence type="ECO:0000313" key="2">
    <source>
        <dbReference type="Proteomes" id="UP001596175"/>
    </source>
</evidence>
<accession>A0ABV9ZBB7</accession>
<sequence>MLEYEGEALAEELMFAVRHVGSYERVAVVSDHDGLRPALRVLSAPVSGQWRAFPLDRLPQATAWVATGQES</sequence>
<comment type="caution">
    <text evidence="1">The sequence shown here is derived from an EMBL/GenBank/DDBJ whole genome shotgun (WGS) entry which is preliminary data.</text>
</comment>
<proteinExistence type="predicted"/>
<keyword evidence="2" id="KW-1185">Reference proteome</keyword>
<dbReference type="Proteomes" id="UP001596175">
    <property type="component" value="Unassembled WGS sequence"/>
</dbReference>
<dbReference type="SUPFAM" id="SSF52091">
    <property type="entry name" value="SpoIIaa-like"/>
    <property type="match status" value="1"/>
</dbReference>
<dbReference type="InterPro" id="IPR021866">
    <property type="entry name" value="SpoIIAA-like"/>
</dbReference>
<dbReference type="Gene3D" id="3.40.50.10600">
    <property type="entry name" value="SpoIIaa-like domains"/>
    <property type="match status" value="1"/>
</dbReference>
<protein>
    <submittedName>
        <fullName evidence="1">STAS/SEC14 domain-containing protein</fullName>
    </submittedName>
</protein>
<name>A0ABV9ZBB7_9PSEU</name>
<gene>
    <name evidence="1" type="ORF">ACFPK1_08865</name>
</gene>
<dbReference type="Pfam" id="PF11964">
    <property type="entry name" value="SpoIIAA-like"/>
    <property type="match status" value="1"/>
</dbReference>
<evidence type="ECO:0000313" key="1">
    <source>
        <dbReference type="EMBL" id="MFC5138337.1"/>
    </source>
</evidence>
<reference evidence="2" key="1">
    <citation type="journal article" date="2019" name="Int. J. Syst. Evol. Microbiol.">
        <title>The Global Catalogue of Microorganisms (GCM) 10K type strain sequencing project: providing services to taxonomists for standard genome sequencing and annotation.</title>
        <authorList>
            <consortium name="The Broad Institute Genomics Platform"/>
            <consortium name="The Broad Institute Genome Sequencing Center for Infectious Disease"/>
            <person name="Wu L."/>
            <person name="Ma J."/>
        </authorList>
    </citation>
    <scope>NUCLEOTIDE SEQUENCE [LARGE SCALE GENOMIC DNA]</scope>
    <source>
        <strain evidence="2">XZYJ18</strain>
    </source>
</reference>